<evidence type="ECO:0000256" key="4">
    <source>
        <dbReference type="ARBA" id="ARBA00022475"/>
    </source>
</evidence>
<dbReference type="EMBL" id="JACIDJ010000001">
    <property type="protein sequence ID" value="MBB3896794.1"/>
    <property type="molecule type" value="Genomic_DNA"/>
</dbReference>
<dbReference type="GO" id="GO:0006865">
    <property type="term" value="P:amino acid transport"/>
    <property type="evidence" value="ECO:0007669"/>
    <property type="project" value="UniProtKB-KW"/>
</dbReference>
<dbReference type="InterPro" id="IPR035906">
    <property type="entry name" value="MetI-like_sf"/>
</dbReference>
<evidence type="ECO:0000313" key="11">
    <source>
        <dbReference type="EMBL" id="MBB3896794.1"/>
    </source>
</evidence>
<comment type="caution">
    <text evidence="11">The sequence shown here is derived from an EMBL/GenBank/DDBJ whole genome shotgun (WGS) entry which is preliminary data.</text>
</comment>
<dbReference type="InterPro" id="IPR010065">
    <property type="entry name" value="AA_ABC_transptr_permease_3TM"/>
</dbReference>
<dbReference type="InterPro" id="IPR043429">
    <property type="entry name" value="ArtM/GltK/GlnP/TcyL/YhdX-like"/>
</dbReference>
<evidence type="ECO:0000256" key="6">
    <source>
        <dbReference type="ARBA" id="ARBA00022970"/>
    </source>
</evidence>
<feature type="transmembrane region" description="Helical" evidence="9">
    <location>
        <begin position="94"/>
        <end position="114"/>
    </location>
</feature>
<organism evidence="11 12">
    <name type="scientific">Roseococcus suduntuyensis</name>
    <dbReference type="NCBI Taxonomy" id="455361"/>
    <lineage>
        <taxon>Bacteria</taxon>
        <taxon>Pseudomonadati</taxon>
        <taxon>Pseudomonadota</taxon>
        <taxon>Alphaproteobacteria</taxon>
        <taxon>Acetobacterales</taxon>
        <taxon>Roseomonadaceae</taxon>
        <taxon>Roseococcus</taxon>
    </lineage>
</organism>
<dbReference type="Proteomes" id="UP000553193">
    <property type="component" value="Unassembled WGS sequence"/>
</dbReference>
<protein>
    <submittedName>
        <fullName evidence="11">General L-amino acid transport system permease protein</fullName>
    </submittedName>
</protein>
<evidence type="ECO:0000256" key="8">
    <source>
        <dbReference type="ARBA" id="ARBA00023136"/>
    </source>
</evidence>
<keyword evidence="6" id="KW-0029">Amino-acid transport</keyword>
<dbReference type="InterPro" id="IPR000515">
    <property type="entry name" value="MetI-like"/>
</dbReference>
<dbReference type="GO" id="GO:0022857">
    <property type="term" value="F:transmembrane transporter activity"/>
    <property type="evidence" value="ECO:0007669"/>
    <property type="project" value="InterPro"/>
</dbReference>
<reference evidence="11 12" key="1">
    <citation type="submission" date="2020-08" db="EMBL/GenBank/DDBJ databases">
        <title>Genomic Encyclopedia of Type Strains, Phase IV (KMG-IV): sequencing the most valuable type-strain genomes for metagenomic binning, comparative biology and taxonomic classification.</title>
        <authorList>
            <person name="Goeker M."/>
        </authorList>
    </citation>
    <scope>NUCLEOTIDE SEQUENCE [LARGE SCALE GENOMIC DNA]</scope>
    <source>
        <strain evidence="11 12">DSM 19979</strain>
    </source>
</reference>
<evidence type="ECO:0000256" key="3">
    <source>
        <dbReference type="ARBA" id="ARBA00022448"/>
    </source>
</evidence>
<dbReference type="RefSeq" id="WP_207017856.1">
    <property type="nucleotide sequence ID" value="NZ_JACIDJ010000001.1"/>
</dbReference>
<keyword evidence="7 9" id="KW-1133">Transmembrane helix</keyword>
<feature type="transmembrane region" description="Helical" evidence="9">
    <location>
        <begin position="24"/>
        <end position="42"/>
    </location>
</feature>
<dbReference type="Pfam" id="PF00528">
    <property type="entry name" value="BPD_transp_1"/>
    <property type="match status" value="1"/>
</dbReference>
<feature type="transmembrane region" description="Helical" evidence="9">
    <location>
        <begin position="361"/>
        <end position="383"/>
    </location>
</feature>
<proteinExistence type="inferred from homology"/>
<gene>
    <name evidence="11" type="ORF">GGQ83_000220</name>
</gene>
<dbReference type="PANTHER" id="PTHR30614:SF37">
    <property type="entry name" value="AMINO-ACID ABC TRANSPORTER PERMEASE PROTEIN YHDX-RELATED"/>
    <property type="match status" value="1"/>
</dbReference>
<evidence type="ECO:0000256" key="1">
    <source>
        <dbReference type="ARBA" id="ARBA00004429"/>
    </source>
</evidence>
<keyword evidence="8 9" id="KW-0472">Membrane</keyword>
<dbReference type="GO" id="GO:0043190">
    <property type="term" value="C:ATP-binding cassette (ABC) transporter complex"/>
    <property type="evidence" value="ECO:0007669"/>
    <property type="project" value="InterPro"/>
</dbReference>
<evidence type="ECO:0000259" key="10">
    <source>
        <dbReference type="PROSITE" id="PS50928"/>
    </source>
</evidence>
<evidence type="ECO:0000313" key="12">
    <source>
        <dbReference type="Proteomes" id="UP000553193"/>
    </source>
</evidence>
<dbReference type="PANTHER" id="PTHR30614">
    <property type="entry name" value="MEMBRANE COMPONENT OF AMINO ACID ABC TRANSPORTER"/>
    <property type="match status" value="1"/>
</dbReference>
<name>A0A840A8Z8_9PROT</name>
<keyword evidence="3 9" id="KW-0813">Transport</keyword>
<feature type="transmembrane region" description="Helical" evidence="9">
    <location>
        <begin position="222"/>
        <end position="241"/>
    </location>
</feature>
<feature type="domain" description="ABC transmembrane type-1" evidence="10">
    <location>
        <begin position="90"/>
        <end position="380"/>
    </location>
</feature>
<dbReference type="PROSITE" id="PS50928">
    <property type="entry name" value="ABC_TM1"/>
    <property type="match status" value="1"/>
</dbReference>
<keyword evidence="5 9" id="KW-0812">Transmembrane</keyword>
<accession>A0A840A8Z8</accession>
<evidence type="ECO:0000256" key="5">
    <source>
        <dbReference type="ARBA" id="ARBA00022692"/>
    </source>
</evidence>
<sequence length="392" mass="42228">MSSTALAPPKPLIPLPGGTTMRGVLWQAGLAIVVVLVGWSLYNNMLANMAARGLQFGFGFLNRSAGIPIGEHLIPYTPADTYQRALTVGLLNTLRVALLGVVLATILGILLGLARLSANPLLRGLTGGYIEVIRNTPLVLQLVFWHAIVLQLPSVRQALNPLPGLYLSQRGLKTPALMADTALFWAAVAVVVALLAWWLLLRRERARQEATGDRRPTWAPGLALLFGLPILAGYVIGAPTVEWPVLAGFNFRGGLTLSPEFFALLLGLVIYTSAFIAEIVRAGIQSVQRGQWEAARALGLAPGRIMRLVILPQALRVIIPPLTSQYLNLTKNSSLAVVIGYPDLVSVANTSINQTGQAVEVIAIFMAVYLIISLVTSLLMNTYNRAVALKER</sequence>
<comment type="similarity">
    <text evidence="2">Belongs to the binding-protein-dependent transport system permease family. HisMQ subfamily.</text>
</comment>
<keyword evidence="4" id="KW-1003">Cell membrane</keyword>
<dbReference type="Gene3D" id="1.10.3720.10">
    <property type="entry name" value="MetI-like"/>
    <property type="match status" value="1"/>
</dbReference>
<dbReference type="SUPFAM" id="SSF161098">
    <property type="entry name" value="MetI-like"/>
    <property type="match status" value="2"/>
</dbReference>
<evidence type="ECO:0000256" key="9">
    <source>
        <dbReference type="RuleBase" id="RU363032"/>
    </source>
</evidence>
<dbReference type="AlphaFoldDB" id="A0A840A8Z8"/>
<comment type="subcellular location">
    <subcellularLocation>
        <location evidence="1">Cell inner membrane</location>
        <topology evidence="1">Multi-pass membrane protein</topology>
    </subcellularLocation>
    <subcellularLocation>
        <location evidence="9">Cell membrane</location>
        <topology evidence="9">Multi-pass membrane protein</topology>
    </subcellularLocation>
</comment>
<keyword evidence="12" id="KW-1185">Reference proteome</keyword>
<feature type="transmembrane region" description="Helical" evidence="9">
    <location>
        <begin position="182"/>
        <end position="201"/>
    </location>
</feature>
<evidence type="ECO:0000256" key="7">
    <source>
        <dbReference type="ARBA" id="ARBA00022989"/>
    </source>
</evidence>
<dbReference type="NCBIfam" id="TIGR01726">
    <property type="entry name" value="HEQRo_perm_3TM"/>
    <property type="match status" value="1"/>
</dbReference>
<feature type="transmembrane region" description="Helical" evidence="9">
    <location>
        <begin position="261"/>
        <end position="284"/>
    </location>
</feature>
<dbReference type="CDD" id="cd06261">
    <property type="entry name" value="TM_PBP2"/>
    <property type="match status" value="1"/>
</dbReference>
<evidence type="ECO:0000256" key="2">
    <source>
        <dbReference type="ARBA" id="ARBA00010072"/>
    </source>
</evidence>